<dbReference type="SUPFAM" id="SSF46785">
    <property type="entry name" value="Winged helix' DNA-binding domain"/>
    <property type="match status" value="1"/>
</dbReference>
<gene>
    <name evidence="5" type="ORF">Ctaglu_26610</name>
</gene>
<dbReference type="InterPro" id="IPR001845">
    <property type="entry name" value="HTH_ArsR_DNA-bd_dom"/>
</dbReference>
<proteinExistence type="predicted"/>
<reference evidence="5 6" key="1">
    <citation type="submission" date="2018-11" db="EMBL/GenBank/DDBJ databases">
        <title>Genome sequencing and assembly of Clostridium tagluense strain A121.</title>
        <authorList>
            <person name="Murakami T."/>
            <person name="Segawa T."/>
            <person name="Shcherbakova V.A."/>
            <person name="Mori H."/>
            <person name="Yoshimura Y."/>
        </authorList>
    </citation>
    <scope>NUCLEOTIDE SEQUENCE [LARGE SCALE GENOMIC DNA]</scope>
    <source>
        <strain evidence="5 6">A121</strain>
    </source>
</reference>
<evidence type="ECO:0000259" key="4">
    <source>
        <dbReference type="PROSITE" id="PS50987"/>
    </source>
</evidence>
<keyword evidence="3" id="KW-0804">Transcription</keyword>
<comment type="caution">
    <text evidence="5">The sequence shown here is derived from an EMBL/GenBank/DDBJ whole genome shotgun (WGS) entry which is preliminary data.</text>
</comment>
<keyword evidence="1" id="KW-0805">Transcription regulation</keyword>
<dbReference type="PANTHER" id="PTHR33154">
    <property type="entry name" value="TRANSCRIPTIONAL REGULATOR, ARSR FAMILY"/>
    <property type="match status" value="1"/>
</dbReference>
<dbReference type="GO" id="GO:0003700">
    <property type="term" value="F:DNA-binding transcription factor activity"/>
    <property type="evidence" value="ECO:0007669"/>
    <property type="project" value="InterPro"/>
</dbReference>
<dbReference type="InterPro" id="IPR011991">
    <property type="entry name" value="ArsR-like_HTH"/>
</dbReference>
<dbReference type="GO" id="GO:0003677">
    <property type="term" value="F:DNA binding"/>
    <property type="evidence" value="ECO:0007669"/>
    <property type="project" value="UniProtKB-KW"/>
</dbReference>
<dbReference type="CDD" id="cd00090">
    <property type="entry name" value="HTH_ARSR"/>
    <property type="match status" value="1"/>
</dbReference>
<dbReference type="Pfam" id="PF01022">
    <property type="entry name" value="HTH_5"/>
    <property type="match status" value="1"/>
</dbReference>
<evidence type="ECO:0000256" key="2">
    <source>
        <dbReference type="ARBA" id="ARBA00023125"/>
    </source>
</evidence>
<accession>A0A401UNE2</accession>
<dbReference type="NCBIfam" id="NF033788">
    <property type="entry name" value="HTH_metalloreg"/>
    <property type="match status" value="1"/>
</dbReference>
<dbReference type="PRINTS" id="PR00778">
    <property type="entry name" value="HTHARSR"/>
</dbReference>
<organism evidence="5 6">
    <name type="scientific">Clostridium tagluense</name>
    <dbReference type="NCBI Taxonomy" id="360422"/>
    <lineage>
        <taxon>Bacteria</taxon>
        <taxon>Bacillati</taxon>
        <taxon>Bacillota</taxon>
        <taxon>Clostridia</taxon>
        <taxon>Eubacteriales</taxon>
        <taxon>Clostridiaceae</taxon>
        <taxon>Clostridium</taxon>
    </lineage>
</organism>
<evidence type="ECO:0000256" key="3">
    <source>
        <dbReference type="ARBA" id="ARBA00023163"/>
    </source>
</evidence>
<feature type="domain" description="HTH arsR-type" evidence="4">
    <location>
        <begin position="1"/>
        <end position="92"/>
    </location>
</feature>
<dbReference type="PROSITE" id="PS50987">
    <property type="entry name" value="HTH_ARSR_2"/>
    <property type="match status" value="1"/>
</dbReference>
<dbReference type="InterPro" id="IPR036388">
    <property type="entry name" value="WH-like_DNA-bd_sf"/>
</dbReference>
<dbReference type="EMBL" id="BHYK01000014">
    <property type="protein sequence ID" value="GCD11038.1"/>
    <property type="molecule type" value="Genomic_DNA"/>
</dbReference>
<dbReference type="InterPro" id="IPR051081">
    <property type="entry name" value="HTH_MetalResp_TranReg"/>
</dbReference>
<evidence type="ECO:0000313" key="5">
    <source>
        <dbReference type="EMBL" id="GCD11038.1"/>
    </source>
</evidence>
<dbReference type="AlphaFoldDB" id="A0A401UNE2"/>
<dbReference type="PANTHER" id="PTHR33154:SF18">
    <property type="entry name" value="ARSENICAL RESISTANCE OPERON REPRESSOR"/>
    <property type="match status" value="1"/>
</dbReference>
<protein>
    <submittedName>
        <fullName evidence="5">Transcriptional regulator</fullName>
    </submittedName>
</protein>
<dbReference type="OrthoDB" id="9798835at2"/>
<evidence type="ECO:0000256" key="1">
    <source>
        <dbReference type="ARBA" id="ARBA00023015"/>
    </source>
</evidence>
<keyword evidence="6" id="KW-1185">Reference proteome</keyword>
<dbReference type="RefSeq" id="WP_125002487.1">
    <property type="nucleotide sequence ID" value="NZ_BHYK01000014.1"/>
</dbReference>
<dbReference type="SMART" id="SM00418">
    <property type="entry name" value="HTH_ARSR"/>
    <property type="match status" value="1"/>
</dbReference>
<dbReference type="InterPro" id="IPR036390">
    <property type="entry name" value="WH_DNA-bd_sf"/>
</dbReference>
<sequence length="119" mass="14208">MEKLLNLFKVLSDETRMRILVLLYHKKLCVCQIQGILEEGQPKISKHLGKLRDMGFVKDERQEQFIYYYIDKDNELLKDILEKIITNSEDYDTIKKDLKNLQKGDEYTEMFKNKCNPNS</sequence>
<dbReference type="Gene3D" id="1.10.10.10">
    <property type="entry name" value="Winged helix-like DNA-binding domain superfamily/Winged helix DNA-binding domain"/>
    <property type="match status" value="1"/>
</dbReference>
<dbReference type="Proteomes" id="UP000287872">
    <property type="component" value="Unassembled WGS sequence"/>
</dbReference>
<name>A0A401UNE2_9CLOT</name>
<evidence type="ECO:0000313" key="6">
    <source>
        <dbReference type="Proteomes" id="UP000287872"/>
    </source>
</evidence>
<keyword evidence="2" id="KW-0238">DNA-binding</keyword>